<evidence type="ECO:0000313" key="3">
    <source>
        <dbReference type="EMBL" id="VAX40020.1"/>
    </source>
</evidence>
<keyword evidence="1" id="KW-0723">Serine/threonine-protein kinase</keyword>
<proteinExistence type="predicted"/>
<organism evidence="3">
    <name type="scientific">hydrothermal vent metagenome</name>
    <dbReference type="NCBI Taxonomy" id="652676"/>
    <lineage>
        <taxon>unclassified sequences</taxon>
        <taxon>metagenomes</taxon>
        <taxon>ecological metagenomes</taxon>
    </lineage>
</organism>
<dbReference type="PANTHER" id="PTHR35526:SF3">
    <property type="entry name" value="ANTI-SIGMA-F FACTOR RSBW"/>
    <property type="match status" value="1"/>
</dbReference>
<dbReference type="PANTHER" id="PTHR35526">
    <property type="entry name" value="ANTI-SIGMA-F FACTOR RSBW-RELATED"/>
    <property type="match status" value="1"/>
</dbReference>
<dbReference type="AlphaFoldDB" id="A0A3B1DX68"/>
<protein>
    <recommendedName>
        <fullName evidence="2">Histidine kinase/HSP90-like ATPase domain-containing protein</fullName>
    </recommendedName>
</protein>
<dbReference type="SUPFAM" id="SSF55874">
    <property type="entry name" value="ATPase domain of HSP90 chaperone/DNA topoisomerase II/histidine kinase"/>
    <property type="match status" value="1"/>
</dbReference>
<sequence length="156" mass="17368">MVEKPHIRIELRSDPCYLAGVRQLIAGVAQRIGFDESSCSQVALAVDEALANVIRHGYCRACDRPIWISLWPSAETEEQGAGLRIEIEDEARHVDEAELCGRELDDPKPGGLGLHIIREVMDEVAYEKRKPRGMRLRMVKFAEKPTADDASALSGE</sequence>
<evidence type="ECO:0000259" key="2">
    <source>
        <dbReference type="Pfam" id="PF13581"/>
    </source>
</evidence>
<reference evidence="3" key="1">
    <citation type="submission" date="2018-06" db="EMBL/GenBank/DDBJ databases">
        <authorList>
            <person name="Zhirakovskaya E."/>
        </authorList>
    </citation>
    <scope>NUCLEOTIDE SEQUENCE</scope>
</reference>
<dbReference type="GO" id="GO:0004674">
    <property type="term" value="F:protein serine/threonine kinase activity"/>
    <property type="evidence" value="ECO:0007669"/>
    <property type="project" value="UniProtKB-KW"/>
</dbReference>
<dbReference type="Gene3D" id="3.30.565.10">
    <property type="entry name" value="Histidine kinase-like ATPase, C-terminal domain"/>
    <property type="match status" value="1"/>
</dbReference>
<name>A0A3B1DX68_9ZZZZ</name>
<gene>
    <name evidence="3" type="ORF">MNBD_PLANCTO03-1272</name>
</gene>
<dbReference type="Pfam" id="PF13581">
    <property type="entry name" value="HATPase_c_2"/>
    <property type="match status" value="1"/>
</dbReference>
<accession>A0A3B1DX68</accession>
<evidence type="ECO:0000256" key="1">
    <source>
        <dbReference type="ARBA" id="ARBA00022527"/>
    </source>
</evidence>
<dbReference type="EMBL" id="UOGK01000322">
    <property type="protein sequence ID" value="VAX40020.1"/>
    <property type="molecule type" value="Genomic_DNA"/>
</dbReference>
<dbReference type="InterPro" id="IPR050267">
    <property type="entry name" value="Anti-sigma-factor_SerPK"/>
</dbReference>
<dbReference type="InterPro" id="IPR036890">
    <property type="entry name" value="HATPase_C_sf"/>
</dbReference>
<dbReference type="InterPro" id="IPR003594">
    <property type="entry name" value="HATPase_dom"/>
</dbReference>
<keyword evidence="1" id="KW-0808">Transferase</keyword>
<keyword evidence="1" id="KW-0418">Kinase</keyword>
<feature type="domain" description="Histidine kinase/HSP90-like ATPase" evidence="2">
    <location>
        <begin position="12"/>
        <end position="140"/>
    </location>
</feature>
<dbReference type="CDD" id="cd16936">
    <property type="entry name" value="HATPase_RsbW-like"/>
    <property type="match status" value="1"/>
</dbReference>